<sequence length="181" mass="19764">MSEVRADDMGPWLAPEQLEFVRRKVPMVYVDLVPVLLEPDGALSKVGLLLRNPREGGLWRTVVSGRVLLGETIRTAISRHIEKDLGPMALPRIPASPQPFTVNEYFPVPRTGSGVSYHDPRQHAVSLAYIVPIDGDARAQEDALQLIWLTPSEALDPVIQGDMISGHGPLVRAAISHLGGI</sequence>
<name>A0A2A9D2A8_9MICO</name>
<dbReference type="Gene3D" id="3.90.79.10">
    <property type="entry name" value="Nucleoside Triphosphate Pyrophosphohydrolase"/>
    <property type="match status" value="1"/>
</dbReference>
<dbReference type="Pfam" id="PF16262">
    <property type="entry name" value="DUF4916"/>
    <property type="match status" value="1"/>
</dbReference>
<dbReference type="EMBL" id="PDJD01000001">
    <property type="protein sequence ID" value="PFG19990.1"/>
    <property type="molecule type" value="Genomic_DNA"/>
</dbReference>
<reference evidence="1 2" key="1">
    <citation type="submission" date="2017-10" db="EMBL/GenBank/DDBJ databases">
        <title>Sequencing the genomes of 1000 actinobacteria strains.</title>
        <authorList>
            <person name="Klenk H.-P."/>
        </authorList>
    </citation>
    <scope>NUCLEOTIDE SEQUENCE [LARGE SCALE GENOMIC DNA]</scope>
    <source>
        <strain evidence="1 2">DSM 21801</strain>
    </source>
</reference>
<comment type="caution">
    <text evidence="1">The sequence shown here is derived from an EMBL/GenBank/DDBJ whole genome shotgun (WGS) entry which is preliminary data.</text>
</comment>
<dbReference type="OrthoDB" id="3266865at2"/>
<evidence type="ECO:0000313" key="1">
    <source>
        <dbReference type="EMBL" id="PFG19990.1"/>
    </source>
</evidence>
<gene>
    <name evidence="1" type="ORF">ATL40_1573</name>
</gene>
<dbReference type="SUPFAM" id="SSF55811">
    <property type="entry name" value="Nudix"/>
    <property type="match status" value="1"/>
</dbReference>
<protein>
    <submittedName>
        <fullName evidence="1">Uncharacterized protein DUF4916</fullName>
    </submittedName>
</protein>
<proteinExistence type="predicted"/>
<dbReference type="AlphaFoldDB" id="A0A2A9D2A8"/>
<dbReference type="InterPro" id="IPR032582">
    <property type="entry name" value="DUF4916"/>
</dbReference>
<dbReference type="InterPro" id="IPR015797">
    <property type="entry name" value="NUDIX_hydrolase-like_dom_sf"/>
</dbReference>
<evidence type="ECO:0000313" key="2">
    <source>
        <dbReference type="Proteomes" id="UP000224915"/>
    </source>
</evidence>
<dbReference type="RefSeq" id="WP_098469036.1">
    <property type="nucleotide sequence ID" value="NZ_PDJD01000001.1"/>
</dbReference>
<accession>A0A2A9D2A8</accession>
<keyword evidence="2" id="KW-1185">Reference proteome</keyword>
<dbReference type="Proteomes" id="UP000224915">
    <property type="component" value="Unassembled WGS sequence"/>
</dbReference>
<organism evidence="1 2">
    <name type="scientific">Serinibacter salmoneus</name>
    <dbReference type="NCBI Taxonomy" id="556530"/>
    <lineage>
        <taxon>Bacteria</taxon>
        <taxon>Bacillati</taxon>
        <taxon>Actinomycetota</taxon>
        <taxon>Actinomycetes</taxon>
        <taxon>Micrococcales</taxon>
        <taxon>Beutenbergiaceae</taxon>
        <taxon>Serinibacter</taxon>
    </lineage>
</organism>